<gene>
    <name evidence="2" type="ORF">SAMN05192576_3792</name>
</gene>
<keyword evidence="3" id="KW-1185">Reference proteome</keyword>
<dbReference type="RefSeq" id="WP_091026361.1">
    <property type="nucleotide sequence ID" value="NZ_BKAE01000009.1"/>
</dbReference>
<evidence type="ECO:0000256" key="1">
    <source>
        <dbReference type="SAM" id="Phobius"/>
    </source>
</evidence>
<keyword evidence="1" id="KW-0472">Membrane</keyword>
<dbReference type="OrthoDB" id="3790591at2"/>
<reference evidence="2 3" key="1">
    <citation type="submission" date="2016-10" db="EMBL/GenBank/DDBJ databases">
        <authorList>
            <person name="de Groot N.N."/>
        </authorList>
    </citation>
    <scope>NUCLEOTIDE SEQUENCE [LARGE SCALE GENOMIC DNA]</scope>
    <source>
        <strain evidence="2 3">CGMCC 1.11147</strain>
    </source>
</reference>
<dbReference type="EMBL" id="FNIC01000007">
    <property type="protein sequence ID" value="SDO30529.1"/>
    <property type="molecule type" value="Genomic_DNA"/>
</dbReference>
<protein>
    <submittedName>
        <fullName evidence="2">ATP synthase protein I</fullName>
    </submittedName>
</protein>
<feature type="transmembrane region" description="Helical" evidence="1">
    <location>
        <begin position="114"/>
        <end position="134"/>
    </location>
</feature>
<keyword evidence="1" id="KW-1133">Transmembrane helix</keyword>
<feature type="transmembrane region" description="Helical" evidence="1">
    <location>
        <begin position="78"/>
        <end position="102"/>
    </location>
</feature>
<keyword evidence="1" id="KW-0812">Transmembrane</keyword>
<evidence type="ECO:0000313" key="2">
    <source>
        <dbReference type="EMBL" id="SDO30529.1"/>
    </source>
</evidence>
<dbReference type="STRING" id="1005944.SAMN05192576_3792"/>
<name>A0A1H0IGD6_9ACTN</name>
<dbReference type="AlphaFoldDB" id="A0A1H0IGD6"/>
<feature type="transmembrane region" description="Helical" evidence="1">
    <location>
        <begin position="47"/>
        <end position="71"/>
    </location>
</feature>
<evidence type="ECO:0000313" key="3">
    <source>
        <dbReference type="Proteomes" id="UP000199004"/>
    </source>
</evidence>
<sequence length="159" mass="15890">MTTDAPRTGQADRDSGASVLLGAGGAALLLGLAATVVGALVSGSEAALGALVGTLLVVGVLGFGSFVVNVVAGLMPAAALMVAMLTYTLQVVLMGLVFAILSGSGLLDSTVDRGWLAGVVIGGTAIWLVSQVVLTTRRRIPVYELPSQVTTQPAQGGER</sequence>
<proteinExistence type="predicted"/>
<organism evidence="2 3">
    <name type="scientific">Nocardioides szechwanensis</name>
    <dbReference type="NCBI Taxonomy" id="1005944"/>
    <lineage>
        <taxon>Bacteria</taxon>
        <taxon>Bacillati</taxon>
        <taxon>Actinomycetota</taxon>
        <taxon>Actinomycetes</taxon>
        <taxon>Propionibacteriales</taxon>
        <taxon>Nocardioidaceae</taxon>
        <taxon>Nocardioides</taxon>
    </lineage>
</organism>
<feature type="transmembrane region" description="Helical" evidence="1">
    <location>
        <begin position="20"/>
        <end position="41"/>
    </location>
</feature>
<dbReference type="Proteomes" id="UP000199004">
    <property type="component" value="Unassembled WGS sequence"/>
</dbReference>
<accession>A0A1H0IGD6</accession>